<dbReference type="AlphaFoldDB" id="Q23AP1"/>
<evidence type="ECO:0000313" key="1">
    <source>
        <dbReference type="EMBL" id="EAR93451.1"/>
    </source>
</evidence>
<keyword evidence="2" id="KW-1185">Reference proteome</keyword>
<dbReference type="GeneID" id="7830266"/>
<evidence type="ECO:0000313" key="2">
    <source>
        <dbReference type="Proteomes" id="UP000009168"/>
    </source>
</evidence>
<organism evidence="1 2">
    <name type="scientific">Tetrahymena thermophila (strain SB210)</name>
    <dbReference type="NCBI Taxonomy" id="312017"/>
    <lineage>
        <taxon>Eukaryota</taxon>
        <taxon>Sar</taxon>
        <taxon>Alveolata</taxon>
        <taxon>Ciliophora</taxon>
        <taxon>Intramacronucleata</taxon>
        <taxon>Oligohymenophorea</taxon>
        <taxon>Hymenostomatida</taxon>
        <taxon>Tetrahymenina</taxon>
        <taxon>Tetrahymenidae</taxon>
        <taxon>Tetrahymena</taxon>
    </lineage>
</organism>
<gene>
    <name evidence="1" type="ORF">TTHERM_00422210</name>
</gene>
<dbReference type="InParanoid" id="Q23AP1"/>
<proteinExistence type="predicted"/>
<reference evidence="2" key="1">
    <citation type="journal article" date="2006" name="PLoS Biol.">
        <title>Macronuclear genome sequence of the ciliate Tetrahymena thermophila, a model eukaryote.</title>
        <authorList>
            <person name="Eisen J.A."/>
            <person name="Coyne R.S."/>
            <person name="Wu M."/>
            <person name="Wu D."/>
            <person name="Thiagarajan M."/>
            <person name="Wortman J.R."/>
            <person name="Badger J.H."/>
            <person name="Ren Q."/>
            <person name="Amedeo P."/>
            <person name="Jones K.M."/>
            <person name="Tallon L.J."/>
            <person name="Delcher A.L."/>
            <person name="Salzberg S.L."/>
            <person name="Silva J.C."/>
            <person name="Haas B.J."/>
            <person name="Majoros W.H."/>
            <person name="Farzad M."/>
            <person name="Carlton J.M."/>
            <person name="Smith R.K. Jr."/>
            <person name="Garg J."/>
            <person name="Pearlman R.E."/>
            <person name="Karrer K.M."/>
            <person name="Sun L."/>
            <person name="Manning G."/>
            <person name="Elde N.C."/>
            <person name="Turkewitz A.P."/>
            <person name="Asai D.J."/>
            <person name="Wilkes D.E."/>
            <person name="Wang Y."/>
            <person name="Cai H."/>
            <person name="Collins K."/>
            <person name="Stewart B.A."/>
            <person name="Lee S.R."/>
            <person name="Wilamowska K."/>
            <person name="Weinberg Z."/>
            <person name="Ruzzo W.L."/>
            <person name="Wloga D."/>
            <person name="Gaertig J."/>
            <person name="Frankel J."/>
            <person name="Tsao C.-C."/>
            <person name="Gorovsky M.A."/>
            <person name="Keeling P.J."/>
            <person name="Waller R.F."/>
            <person name="Patron N.J."/>
            <person name="Cherry J.M."/>
            <person name="Stover N.A."/>
            <person name="Krieger C.J."/>
            <person name="del Toro C."/>
            <person name="Ryder H.F."/>
            <person name="Williamson S.C."/>
            <person name="Barbeau R.A."/>
            <person name="Hamilton E.P."/>
            <person name="Orias E."/>
        </authorList>
    </citation>
    <scope>NUCLEOTIDE SEQUENCE [LARGE SCALE GENOMIC DNA]</scope>
    <source>
        <strain evidence="2">SB210</strain>
    </source>
</reference>
<dbReference type="HOGENOM" id="CLU_2579183_0_0_1"/>
<accession>Q23AP1</accession>
<dbReference type="RefSeq" id="XP_001013696.1">
    <property type="nucleotide sequence ID" value="XM_001013696.1"/>
</dbReference>
<name>Q23AP1_TETTS</name>
<sequence length="81" mass="9624">MDYEAALGYILFSLDQQFKNNIVINKIGINLLCCYWKINQLKLLSLVQIQKVIEINQFKYDLALFIGQNYKQSKLKQMYQN</sequence>
<dbReference type="KEGG" id="tet:TTHERM_00422210"/>
<dbReference type="EMBL" id="GG662724">
    <property type="protein sequence ID" value="EAR93451.1"/>
    <property type="molecule type" value="Genomic_DNA"/>
</dbReference>
<dbReference type="Proteomes" id="UP000009168">
    <property type="component" value="Unassembled WGS sequence"/>
</dbReference>
<protein>
    <submittedName>
        <fullName evidence="1">Uncharacterized protein</fullName>
    </submittedName>
</protein>